<dbReference type="GO" id="GO:0003677">
    <property type="term" value="F:DNA binding"/>
    <property type="evidence" value="ECO:0007669"/>
    <property type="project" value="UniProtKB-KW"/>
</dbReference>
<dbReference type="InterPro" id="IPR000595">
    <property type="entry name" value="cNMP-bd_dom"/>
</dbReference>
<dbReference type="Pfam" id="PF00027">
    <property type="entry name" value="cNMP_binding"/>
    <property type="match status" value="1"/>
</dbReference>
<feature type="compositionally biased region" description="Basic and acidic residues" evidence="4">
    <location>
        <begin position="255"/>
        <end position="264"/>
    </location>
</feature>
<evidence type="ECO:0000256" key="1">
    <source>
        <dbReference type="ARBA" id="ARBA00023015"/>
    </source>
</evidence>
<dbReference type="PROSITE" id="PS51063">
    <property type="entry name" value="HTH_CRP_2"/>
    <property type="match status" value="1"/>
</dbReference>
<dbReference type="EMBL" id="AAKL01000042">
    <property type="protein sequence ID" value="EAP71795.1"/>
    <property type="molecule type" value="Genomic_DNA"/>
</dbReference>
<protein>
    <recommendedName>
        <fullName evidence="5">HTH crp-type domain-containing protein</fullName>
    </recommendedName>
</protein>
<dbReference type="Proteomes" id="UP000005933">
    <property type="component" value="Unassembled WGS sequence"/>
</dbReference>
<name>A0AB33VCS6_RALSU</name>
<proteinExistence type="predicted"/>
<dbReference type="Gene3D" id="2.60.120.10">
    <property type="entry name" value="Jelly Rolls"/>
    <property type="match status" value="1"/>
</dbReference>
<dbReference type="Gene3D" id="1.10.10.10">
    <property type="entry name" value="Winged helix-like DNA-binding domain superfamily/Winged helix DNA-binding domain"/>
    <property type="match status" value="1"/>
</dbReference>
<dbReference type="CDD" id="cd00092">
    <property type="entry name" value="HTH_CRP"/>
    <property type="match status" value="1"/>
</dbReference>
<dbReference type="FunFam" id="1.10.10.10:FF:000028">
    <property type="entry name" value="Fumarate/nitrate reduction transcriptional regulator Fnr"/>
    <property type="match status" value="1"/>
</dbReference>
<feature type="region of interest" description="Disordered" evidence="4">
    <location>
        <begin position="253"/>
        <end position="288"/>
    </location>
</feature>
<dbReference type="InterPro" id="IPR036388">
    <property type="entry name" value="WH-like_DNA-bd_sf"/>
</dbReference>
<dbReference type="SMART" id="SM00100">
    <property type="entry name" value="cNMP"/>
    <property type="match status" value="1"/>
</dbReference>
<dbReference type="GO" id="GO:0005829">
    <property type="term" value="C:cytosol"/>
    <property type="evidence" value="ECO:0007669"/>
    <property type="project" value="TreeGrafter"/>
</dbReference>
<reference evidence="6 7" key="1">
    <citation type="journal article" date="2006" name="Mol. Plant Microbe Interact.">
        <title>Identification of open reading frames unique to a select agent: Ralstonia solanacearum race 3 biovar 2.</title>
        <authorList>
            <person name="Gabriel D.W."/>
            <person name="Allen C."/>
            <person name="Schell M."/>
            <person name="Denny T.P."/>
            <person name="Greenberg J.T."/>
            <person name="Duan Y.P."/>
            <person name="Flores-Cruz Z."/>
            <person name="Huang Q."/>
            <person name="Clifford J.M."/>
            <person name="Presting G."/>
            <person name="Gonzalez E.T."/>
            <person name="Reddy J."/>
            <person name="Elphinstone J."/>
            <person name="Swanson J."/>
            <person name="Yao J."/>
            <person name="Mulholland V."/>
            <person name="Liu L."/>
            <person name="Farmerie W."/>
            <person name="Patnaikuni M."/>
            <person name="Balogh B."/>
            <person name="Norman D."/>
            <person name="Alvarez A."/>
            <person name="Castillo J.A."/>
            <person name="Jones J."/>
            <person name="Saddler G."/>
            <person name="Walunas T."/>
            <person name="Zhukov A."/>
            <person name="Mikhailova N."/>
        </authorList>
    </citation>
    <scope>NUCLEOTIDE SEQUENCE [LARGE SCALE GENOMIC DNA]</scope>
    <source>
        <strain evidence="6 7">UW551</strain>
    </source>
</reference>
<dbReference type="GO" id="GO:0003700">
    <property type="term" value="F:DNA-binding transcription factor activity"/>
    <property type="evidence" value="ECO:0007669"/>
    <property type="project" value="TreeGrafter"/>
</dbReference>
<dbReference type="PANTHER" id="PTHR24567:SF75">
    <property type="entry name" value="FUMARATE AND NITRATE REDUCTION REGULATORY PROTEIN"/>
    <property type="match status" value="1"/>
</dbReference>
<dbReference type="NCBIfam" id="NF008365">
    <property type="entry name" value="PRK11161.1"/>
    <property type="match status" value="1"/>
</dbReference>
<evidence type="ECO:0000313" key="6">
    <source>
        <dbReference type="EMBL" id="EAP71795.1"/>
    </source>
</evidence>
<dbReference type="SUPFAM" id="SSF46785">
    <property type="entry name" value="Winged helix' DNA-binding domain"/>
    <property type="match status" value="1"/>
</dbReference>
<dbReference type="SMART" id="SM00419">
    <property type="entry name" value="HTH_CRP"/>
    <property type="match status" value="1"/>
</dbReference>
<evidence type="ECO:0000313" key="7">
    <source>
        <dbReference type="Proteomes" id="UP000005933"/>
    </source>
</evidence>
<dbReference type="InterPro" id="IPR050397">
    <property type="entry name" value="Env_Response_Regulators"/>
</dbReference>
<organism evidence="6 7">
    <name type="scientific">Ralstonia solanacearum (strain UW551)</name>
    <dbReference type="NCBI Taxonomy" id="342110"/>
    <lineage>
        <taxon>Bacteria</taxon>
        <taxon>Pseudomonadati</taxon>
        <taxon>Pseudomonadota</taxon>
        <taxon>Betaproteobacteria</taxon>
        <taxon>Burkholderiales</taxon>
        <taxon>Burkholderiaceae</taxon>
        <taxon>Ralstonia</taxon>
        <taxon>Ralstonia solanacearum species complex</taxon>
    </lineage>
</organism>
<dbReference type="SUPFAM" id="SSF51206">
    <property type="entry name" value="cAMP-binding domain-like"/>
    <property type="match status" value="1"/>
</dbReference>
<keyword evidence="3" id="KW-0804">Transcription</keyword>
<feature type="compositionally biased region" description="Low complexity" evidence="4">
    <location>
        <begin position="265"/>
        <end position="282"/>
    </location>
</feature>
<dbReference type="Pfam" id="PF13545">
    <property type="entry name" value="HTH_Crp_2"/>
    <property type="match status" value="1"/>
</dbReference>
<evidence type="ECO:0000256" key="3">
    <source>
        <dbReference type="ARBA" id="ARBA00023163"/>
    </source>
</evidence>
<dbReference type="InterPro" id="IPR036390">
    <property type="entry name" value="WH_DNA-bd_sf"/>
</dbReference>
<dbReference type="PRINTS" id="PR00034">
    <property type="entry name" value="HTHCRP"/>
</dbReference>
<evidence type="ECO:0000259" key="5">
    <source>
        <dbReference type="PROSITE" id="PS51063"/>
    </source>
</evidence>
<comment type="caution">
    <text evidence="6">The sequence shown here is derived from an EMBL/GenBank/DDBJ whole genome shotgun (WGS) entry which is preliminary data.</text>
</comment>
<feature type="domain" description="HTH crp-type" evidence="5">
    <location>
        <begin position="178"/>
        <end position="251"/>
    </location>
</feature>
<dbReference type="InterPro" id="IPR012318">
    <property type="entry name" value="HTH_CRP"/>
</dbReference>
<keyword evidence="1" id="KW-0805">Transcription regulation</keyword>
<accession>A0AB33VCS6</accession>
<dbReference type="InterPro" id="IPR018490">
    <property type="entry name" value="cNMP-bd_dom_sf"/>
</dbReference>
<dbReference type="PANTHER" id="PTHR24567">
    <property type="entry name" value="CRP FAMILY TRANSCRIPTIONAL REGULATORY PROTEIN"/>
    <property type="match status" value="1"/>
</dbReference>
<gene>
    <name evidence="6" type="ORF">RRSL_01395</name>
</gene>
<sequence>MRLRLLTDFRSHFPRNFFAPVLTRIALTDQTSRCSTCVLGQICLPVGMNADDVRKMDDLVTERIRIKKGQALYTLGEPLEAVYGIRFGTLKTHLTLEDGRHQITGFHLPGEIVGLDGIGEMRHVSDATALEDTEVCVVRYAELQQLSRRLPSLQHQFLRIMSKEISQDHLMLLTLGSMRAEERLAAFLLNLSRRSSERGYSSTEFVLRMSREELGSYLGLKLETVSRLFSRFAEAGLIQIRQRHVKLIDMAGLRQGDDRPDPADRPAAASAQMSGCSSASSSPIPGDT</sequence>
<evidence type="ECO:0000256" key="2">
    <source>
        <dbReference type="ARBA" id="ARBA00023125"/>
    </source>
</evidence>
<dbReference type="AlphaFoldDB" id="A0AB33VCS6"/>
<evidence type="ECO:0000256" key="4">
    <source>
        <dbReference type="SAM" id="MobiDB-lite"/>
    </source>
</evidence>
<keyword evidence="2" id="KW-0238">DNA-binding</keyword>
<dbReference type="CDD" id="cd00038">
    <property type="entry name" value="CAP_ED"/>
    <property type="match status" value="1"/>
</dbReference>
<dbReference type="InterPro" id="IPR014710">
    <property type="entry name" value="RmlC-like_jellyroll"/>
</dbReference>